<gene>
    <name evidence="7" type="ORF">QO015_004261</name>
</gene>
<evidence type="ECO:0000256" key="5">
    <source>
        <dbReference type="ARBA" id="ARBA00023163"/>
    </source>
</evidence>
<keyword evidence="5" id="KW-0804">Transcription</keyword>
<evidence type="ECO:0000256" key="4">
    <source>
        <dbReference type="ARBA" id="ARBA00023125"/>
    </source>
</evidence>
<dbReference type="InterPro" id="IPR036388">
    <property type="entry name" value="WH-like_DNA-bd_sf"/>
</dbReference>
<reference evidence="7 8" key="1">
    <citation type="submission" date="2023-07" db="EMBL/GenBank/DDBJ databases">
        <title>Genomic Encyclopedia of Type Strains, Phase IV (KMG-IV): sequencing the most valuable type-strain genomes for metagenomic binning, comparative biology and taxonomic classification.</title>
        <authorList>
            <person name="Goeker M."/>
        </authorList>
    </citation>
    <scope>NUCLEOTIDE SEQUENCE [LARGE SCALE GENOMIC DNA]</scope>
    <source>
        <strain evidence="7 8">B1-1</strain>
    </source>
</reference>
<dbReference type="PANTHER" id="PTHR30118">
    <property type="entry name" value="HTH-TYPE TRANSCRIPTIONAL REGULATOR LEUO-RELATED"/>
    <property type="match status" value="1"/>
</dbReference>
<evidence type="ECO:0000256" key="3">
    <source>
        <dbReference type="ARBA" id="ARBA00023015"/>
    </source>
</evidence>
<dbReference type="SUPFAM" id="SSF46785">
    <property type="entry name" value="Winged helix' DNA-binding domain"/>
    <property type="match status" value="1"/>
</dbReference>
<evidence type="ECO:0000313" key="8">
    <source>
        <dbReference type="Proteomes" id="UP001223743"/>
    </source>
</evidence>
<dbReference type="PANTHER" id="PTHR30118:SF15">
    <property type="entry name" value="TRANSCRIPTIONAL REGULATORY PROTEIN"/>
    <property type="match status" value="1"/>
</dbReference>
<organism evidence="7 8">
    <name type="scientific">Kaistia geumhonensis</name>
    <dbReference type="NCBI Taxonomy" id="410839"/>
    <lineage>
        <taxon>Bacteria</taxon>
        <taxon>Pseudomonadati</taxon>
        <taxon>Pseudomonadota</taxon>
        <taxon>Alphaproteobacteria</taxon>
        <taxon>Hyphomicrobiales</taxon>
        <taxon>Kaistiaceae</taxon>
        <taxon>Kaistia</taxon>
    </lineage>
</organism>
<dbReference type="InterPro" id="IPR005119">
    <property type="entry name" value="LysR_subst-bd"/>
</dbReference>
<evidence type="ECO:0000313" key="7">
    <source>
        <dbReference type="EMBL" id="MDQ0518648.1"/>
    </source>
</evidence>
<dbReference type="EMBL" id="JAUSWJ010000001">
    <property type="protein sequence ID" value="MDQ0518648.1"/>
    <property type="molecule type" value="Genomic_DNA"/>
</dbReference>
<dbReference type="InterPro" id="IPR000847">
    <property type="entry name" value="LysR_HTH_N"/>
</dbReference>
<protein>
    <submittedName>
        <fullName evidence="7">DNA-binding transcriptional LysR family regulator</fullName>
    </submittedName>
</protein>
<keyword evidence="4 7" id="KW-0238">DNA-binding</keyword>
<dbReference type="GO" id="GO:0003677">
    <property type="term" value="F:DNA binding"/>
    <property type="evidence" value="ECO:0007669"/>
    <property type="project" value="UniProtKB-KW"/>
</dbReference>
<dbReference type="SUPFAM" id="SSF53850">
    <property type="entry name" value="Periplasmic binding protein-like II"/>
    <property type="match status" value="1"/>
</dbReference>
<feature type="domain" description="HTH lysR-type" evidence="6">
    <location>
        <begin position="18"/>
        <end position="75"/>
    </location>
</feature>
<comment type="caution">
    <text evidence="7">The sequence shown here is derived from an EMBL/GenBank/DDBJ whole genome shotgun (WGS) entry which is preliminary data.</text>
</comment>
<dbReference type="PROSITE" id="PS50931">
    <property type="entry name" value="HTH_LYSR"/>
    <property type="match status" value="1"/>
</dbReference>
<dbReference type="CDD" id="cd08417">
    <property type="entry name" value="PBP2_Nitroaromatics_like"/>
    <property type="match status" value="1"/>
</dbReference>
<dbReference type="Gene3D" id="1.10.10.10">
    <property type="entry name" value="Winged helix-like DNA-binding domain superfamily/Winged helix DNA-binding domain"/>
    <property type="match status" value="1"/>
</dbReference>
<sequence>MKSNDRMGSIHPMNFSALDLNLVRVLDALLKERSVTRAGERIGLSQPAVSAALNRLRHALGDQLFIRVGNDMVPTPRAEDLREQVRQAMALLEAAFGSGHGFEPGAIERTFTLLGADFFATELAPALSRELALLAPRARLRMLDSARGDVGRLLMEDVIDIAVERPLPQAEWMVSEVLFRSPFAVIARPDEPMFAEAGLATGDVMPLDLFCALPHALRSIDGSLSGATDIALGAVGRARRVTLAVPHFHAVALAVAEGGIVAVVPCQFAERVAPTLGLGVYRPPLPISVPNLSLYWHLRHNETAEHRWLRGLIASVVRRLGYDRTADRWMPRDEG</sequence>
<dbReference type="InterPro" id="IPR050389">
    <property type="entry name" value="LysR-type_TF"/>
</dbReference>
<dbReference type="RefSeq" id="WP_266284277.1">
    <property type="nucleotide sequence ID" value="NZ_JAPKNF010000004.1"/>
</dbReference>
<evidence type="ECO:0000256" key="2">
    <source>
        <dbReference type="ARBA" id="ARBA00022458"/>
    </source>
</evidence>
<name>A0ABU0MCG5_9HYPH</name>
<dbReference type="InterPro" id="IPR036390">
    <property type="entry name" value="WH_DNA-bd_sf"/>
</dbReference>
<keyword evidence="2" id="KW-0536">Nodulation</keyword>
<dbReference type="Pfam" id="PF00126">
    <property type="entry name" value="HTH_1"/>
    <property type="match status" value="1"/>
</dbReference>
<keyword evidence="3" id="KW-0805">Transcription regulation</keyword>
<comment type="similarity">
    <text evidence="1">Belongs to the LysR transcriptional regulatory family.</text>
</comment>
<dbReference type="Gene3D" id="3.40.190.10">
    <property type="entry name" value="Periplasmic binding protein-like II"/>
    <property type="match status" value="2"/>
</dbReference>
<evidence type="ECO:0000256" key="1">
    <source>
        <dbReference type="ARBA" id="ARBA00009437"/>
    </source>
</evidence>
<dbReference type="Proteomes" id="UP001223743">
    <property type="component" value="Unassembled WGS sequence"/>
</dbReference>
<evidence type="ECO:0000259" key="6">
    <source>
        <dbReference type="PROSITE" id="PS50931"/>
    </source>
</evidence>
<keyword evidence="8" id="KW-1185">Reference proteome</keyword>
<proteinExistence type="inferred from homology"/>
<accession>A0ABU0MCG5</accession>
<dbReference type="InterPro" id="IPR037402">
    <property type="entry name" value="YidZ_PBP2"/>
</dbReference>
<dbReference type="Pfam" id="PF03466">
    <property type="entry name" value="LysR_substrate"/>
    <property type="match status" value="1"/>
</dbReference>
<dbReference type="PRINTS" id="PR00039">
    <property type="entry name" value="HTHLYSR"/>
</dbReference>